<gene>
    <name evidence="2" type="ORF">DF182_25840</name>
</gene>
<dbReference type="EMBL" id="QFFJ01000002">
    <property type="protein sequence ID" value="RBL89902.1"/>
    <property type="molecule type" value="Genomic_DNA"/>
</dbReference>
<proteinExistence type="predicted"/>
<keyword evidence="3" id="KW-1185">Reference proteome</keyword>
<dbReference type="AlphaFoldDB" id="A0A365XU63"/>
<feature type="transmembrane region" description="Helical" evidence="1">
    <location>
        <begin position="23"/>
        <end position="40"/>
    </location>
</feature>
<evidence type="ECO:0000313" key="3">
    <source>
        <dbReference type="Proteomes" id="UP000253410"/>
    </source>
</evidence>
<reference evidence="2 3" key="1">
    <citation type="submission" date="2018-05" db="EMBL/GenBank/DDBJ databases">
        <title>Chitinophaga sp. K3CV102501T nov., isolated from isolated from a monsoon evergreen broad-leaved forest soil.</title>
        <authorList>
            <person name="Lv Y."/>
        </authorList>
    </citation>
    <scope>NUCLEOTIDE SEQUENCE [LARGE SCALE GENOMIC DNA]</scope>
    <source>
        <strain evidence="2 3">GDMCC 1.1325</strain>
    </source>
</reference>
<organism evidence="2 3">
    <name type="scientific">Chitinophaga flava</name>
    <dbReference type="NCBI Taxonomy" id="2259036"/>
    <lineage>
        <taxon>Bacteria</taxon>
        <taxon>Pseudomonadati</taxon>
        <taxon>Bacteroidota</taxon>
        <taxon>Chitinophagia</taxon>
        <taxon>Chitinophagales</taxon>
        <taxon>Chitinophagaceae</taxon>
        <taxon>Chitinophaga</taxon>
    </lineage>
</organism>
<name>A0A365XU63_9BACT</name>
<evidence type="ECO:0000256" key="1">
    <source>
        <dbReference type="SAM" id="Phobius"/>
    </source>
</evidence>
<dbReference type="Proteomes" id="UP000253410">
    <property type="component" value="Unassembled WGS sequence"/>
</dbReference>
<sequence>MADGRGVMVQSDNFYAADSNGNIEQIVCLFVFLYLLGLLGHHSKRLAVPQFGVLFLRNNINNEVKPHVT</sequence>
<evidence type="ECO:0000313" key="2">
    <source>
        <dbReference type="EMBL" id="RBL89902.1"/>
    </source>
</evidence>
<keyword evidence="1" id="KW-0472">Membrane</keyword>
<keyword evidence="1" id="KW-0812">Transmembrane</keyword>
<protein>
    <submittedName>
        <fullName evidence="2">Uncharacterized protein</fullName>
    </submittedName>
</protein>
<comment type="caution">
    <text evidence="2">The sequence shown here is derived from an EMBL/GenBank/DDBJ whole genome shotgun (WGS) entry which is preliminary data.</text>
</comment>
<accession>A0A365XU63</accession>
<keyword evidence="1" id="KW-1133">Transmembrane helix</keyword>